<name>A0A1M4EBX0_9ACTN</name>
<sequence length="37" mass="3916">MAGVTVLPPRKALLAGVLVRGLYAAPRVRSPAHHRSP</sequence>
<gene>
    <name evidence="1" type="ORF">BN4615_P5911</name>
</gene>
<dbReference type="EMBL" id="LT559118">
    <property type="protein sequence ID" value="SBO96395.1"/>
    <property type="molecule type" value="Genomic_DNA"/>
</dbReference>
<reference evidence="1" key="1">
    <citation type="submission" date="2016-04" db="EMBL/GenBank/DDBJ databases">
        <authorList>
            <person name="Evans L.H."/>
            <person name="Alamgir A."/>
            <person name="Owens N."/>
            <person name="Weber N.D."/>
            <person name="Virtaneva K."/>
            <person name="Barbian K."/>
            <person name="Babar A."/>
            <person name="Rosenke K."/>
        </authorList>
    </citation>
    <scope>NUCLEOTIDE SEQUENCE</scope>
    <source>
        <strain evidence="1">Nono1</strain>
    </source>
</reference>
<accession>A0A1M4EBX0</accession>
<organism evidence="1">
    <name type="scientific">Nonomuraea gerenzanensis</name>
    <dbReference type="NCBI Taxonomy" id="93944"/>
    <lineage>
        <taxon>Bacteria</taxon>
        <taxon>Bacillati</taxon>
        <taxon>Actinomycetota</taxon>
        <taxon>Actinomycetes</taxon>
        <taxon>Streptosporangiales</taxon>
        <taxon>Streptosporangiaceae</taxon>
        <taxon>Nonomuraea</taxon>
    </lineage>
</organism>
<dbReference type="AlphaFoldDB" id="A0A1M4EBX0"/>
<evidence type="ECO:0000313" key="1">
    <source>
        <dbReference type="EMBL" id="SBO96395.1"/>
    </source>
</evidence>
<proteinExistence type="predicted"/>
<protein>
    <submittedName>
        <fullName evidence="1">Uncharacterized protein</fullName>
    </submittedName>
</protein>